<accession>A0A2U8FEA3</accession>
<keyword evidence="1" id="KW-0575">Peroxidase</keyword>
<sequence>MKKTITLLTLILTLANADFETNFKKSIKELTDIDVQVQFKKELVSFPSSFFVIGKTKGGDIFPVIVNKEGNYFIGLSNVLNLSQADSAMIKEEITKATLVKEEQDTLALNKLFKSFKKTDFVYLAGNGENLPTKFVITDPDCPYCREHLKNIEKDLEESNLKLIFAPVHDKKAFIKAQLIMQEIAKLPKANTQTKINILRKYYQDFELNNQQLKTDYSQITANTKKIFDSGIVRGVPFIFEER</sequence>
<keyword evidence="1" id="KW-0560">Oxidoreductase</keyword>
<reference evidence="1 2" key="1">
    <citation type="submission" date="2017-06" db="EMBL/GenBank/DDBJ databases">
        <title>Complete genome of Helicobacter apodemus.</title>
        <authorList>
            <person name="Cho S."/>
        </authorList>
    </citation>
    <scope>NUCLEOTIDE SEQUENCE [LARGE SCALE GENOMIC DNA]</scope>
    <source>
        <strain evidence="2">SNUVETPUB-15-01</strain>
    </source>
</reference>
<proteinExistence type="predicted"/>
<dbReference type="EMBL" id="CP021886">
    <property type="protein sequence ID" value="AWI34474.1"/>
    <property type="molecule type" value="Genomic_DNA"/>
</dbReference>
<dbReference type="OrthoDB" id="9800545at2"/>
<dbReference type="KEGG" id="had:CDV25_06640"/>
<dbReference type="InterPro" id="IPR036249">
    <property type="entry name" value="Thioredoxin-like_sf"/>
</dbReference>
<organism evidence="1 2">
    <name type="scientific">Helicobacter apodemus</name>
    <dbReference type="NCBI Taxonomy" id="135569"/>
    <lineage>
        <taxon>Bacteria</taxon>
        <taxon>Pseudomonadati</taxon>
        <taxon>Campylobacterota</taxon>
        <taxon>Epsilonproteobacteria</taxon>
        <taxon>Campylobacterales</taxon>
        <taxon>Helicobacteraceae</taxon>
        <taxon>Helicobacter</taxon>
    </lineage>
</organism>
<name>A0A2U8FEA3_9HELI</name>
<dbReference type="GO" id="GO:0004601">
    <property type="term" value="F:peroxidase activity"/>
    <property type="evidence" value="ECO:0007669"/>
    <property type="project" value="UniProtKB-KW"/>
</dbReference>
<dbReference type="AlphaFoldDB" id="A0A2U8FEA3"/>
<dbReference type="RefSeq" id="WP_108911288.1">
    <property type="nucleotide sequence ID" value="NZ_CP021886.1"/>
</dbReference>
<dbReference type="Gene3D" id="3.40.30.10">
    <property type="entry name" value="Glutaredoxin"/>
    <property type="match status" value="1"/>
</dbReference>
<gene>
    <name evidence="1" type="ORF">CDV25_06640</name>
</gene>
<evidence type="ECO:0000313" key="1">
    <source>
        <dbReference type="EMBL" id="AWI34474.1"/>
    </source>
</evidence>
<protein>
    <submittedName>
        <fullName evidence="1">Thiol peroxidase</fullName>
    </submittedName>
</protein>
<dbReference type="Proteomes" id="UP000244890">
    <property type="component" value="Chromosome"/>
</dbReference>
<evidence type="ECO:0000313" key="2">
    <source>
        <dbReference type="Proteomes" id="UP000244890"/>
    </source>
</evidence>
<dbReference type="Gene3D" id="3.10.450.520">
    <property type="match status" value="1"/>
</dbReference>
<dbReference type="SUPFAM" id="SSF52833">
    <property type="entry name" value="Thioredoxin-like"/>
    <property type="match status" value="1"/>
</dbReference>